<reference evidence="2 3" key="1">
    <citation type="submission" date="2017-01" db="EMBL/GenBank/DDBJ databases">
        <authorList>
            <person name="Varghese N."/>
            <person name="Submissions S."/>
        </authorList>
    </citation>
    <scope>NUCLEOTIDE SEQUENCE [LARGE SCALE GENOMIC DNA]</scope>
    <source>
        <strain evidence="2 3">ATCC 35905</strain>
    </source>
</reference>
<keyword evidence="1" id="KW-0812">Transmembrane</keyword>
<protein>
    <recommendedName>
        <fullName evidence="4">DUF3429 domain-containing protein</fullName>
    </recommendedName>
</protein>
<feature type="transmembrane region" description="Helical" evidence="1">
    <location>
        <begin position="133"/>
        <end position="155"/>
    </location>
</feature>
<accession>A0A8G2CLN6</accession>
<dbReference type="OrthoDB" id="5297436at2"/>
<dbReference type="InterPro" id="IPR021836">
    <property type="entry name" value="DUF3429"/>
</dbReference>
<dbReference type="Proteomes" id="UP000186308">
    <property type="component" value="Unassembled WGS sequence"/>
</dbReference>
<feature type="transmembrane region" description="Helical" evidence="1">
    <location>
        <begin position="40"/>
        <end position="59"/>
    </location>
</feature>
<dbReference type="Pfam" id="PF11911">
    <property type="entry name" value="DUF3429"/>
    <property type="match status" value="1"/>
</dbReference>
<proteinExistence type="predicted"/>
<dbReference type="PANTHER" id="PTHR15887:SF1">
    <property type="entry name" value="TRANSMEMBRANE PROTEIN 69"/>
    <property type="match status" value="1"/>
</dbReference>
<organism evidence="2 3">
    <name type="scientific">Acidiphilium rubrum</name>
    <dbReference type="NCBI Taxonomy" id="526"/>
    <lineage>
        <taxon>Bacteria</taxon>
        <taxon>Pseudomonadati</taxon>
        <taxon>Pseudomonadota</taxon>
        <taxon>Alphaproteobacteria</taxon>
        <taxon>Acetobacterales</taxon>
        <taxon>Acidocellaceae</taxon>
        <taxon>Acidiphilium</taxon>
    </lineage>
</organism>
<keyword evidence="3" id="KW-1185">Reference proteome</keyword>
<name>A0A8G2CLN6_ACIRU</name>
<dbReference type="RefSeq" id="WP_029311870.1">
    <property type="nucleotide sequence ID" value="NZ_FTNE01000014.1"/>
</dbReference>
<evidence type="ECO:0000313" key="3">
    <source>
        <dbReference type="Proteomes" id="UP000186308"/>
    </source>
</evidence>
<dbReference type="AlphaFoldDB" id="A0A8G2CLN6"/>
<keyword evidence="1" id="KW-0472">Membrane</keyword>
<evidence type="ECO:0000256" key="1">
    <source>
        <dbReference type="SAM" id="Phobius"/>
    </source>
</evidence>
<dbReference type="EMBL" id="FTNE01000014">
    <property type="protein sequence ID" value="SIR05916.1"/>
    <property type="molecule type" value="Genomic_DNA"/>
</dbReference>
<sequence length="160" mass="16792">MNRSPFTTAVLLTAAGAVPFLACLAVIITQPTNAPAATVVMIDYGACILSFLGAVHWGFALEPGGVVIDPRLNHQRLSFGIAPALIAWAALLILTLAAAPRAAIAVLIAGFFATIIGETIGRGRDLVASNYLAMRWTVSIVVLAVLIITFFIEVIGKRHG</sequence>
<keyword evidence="1" id="KW-1133">Transmembrane helix</keyword>
<feature type="transmembrane region" description="Helical" evidence="1">
    <location>
        <begin position="79"/>
        <end position="97"/>
    </location>
</feature>
<evidence type="ECO:0000313" key="2">
    <source>
        <dbReference type="EMBL" id="SIR05916.1"/>
    </source>
</evidence>
<feature type="transmembrane region" description="Helical" evidence="1">
    <location>
        <begin position="104"/>
        <end position="121"/>
    </location>
</feature>
<gene>
    <name evidence="2" type="ORF">SAMN05421828_11484</name>
</gene>
<comment type="caution">
    <text evidence="2">The sequence shown here is derived from an EMBL/GenBank/DDBJ whole genome shotgun (WGS) entry which is preliminary data.</text>
</comment>
<dbReference type="PANTHER" id="PTHR15887">
    <property type="entry name" value="TRANSMEMBRANE PROTEIN 69"/>
    <property type="match status" value="1"/>
</dbReference>
<evidence type="ECO:0008006" key="4">
    <source>
        <dbReference type="Google" id="ProtNLM"/>
    </source>
</evidence>
<feature type="transmembrane region" description="Helical" evidence="1">
    <location>
        <begin position="6"/>
        <end position="28"/>
    </location>
</feature>